<dbReference type="Gene3D" id="1.25.40.10">
    <property type="entry name" value="Tetratricopeptide repeat domain"/>
    <property type="match status" value="5"/>
</dbReference>
<dbReference type="NCBIfam" id="TIGR00756">
    <property type="entry name" value="PPR"/>
    <property type="match status" value="7"/>
</dbReference>
<evidence type="ECO:0000256" key="2">
    <source>
        <dbReference type="ARBA" id="ARBA00022737"/>
    </source>
</evidence>
<evidence type="ECO:0000256" key="3">
    <source>
        <dbReference type="PROSITE-ProRule" id="PRU00708"/>
    </source>
</evidence>
<dbReference type="Proteomes" id="UP000243459">
    <property type="component" value="Chromosome 7"/>
</dbReference>
<dbReference type="Pfam" id="PF13041">
    <property type="entry name" value="PPR_2"/>
    <property type="match status" value="2"/>
</dbReference>
<accession>A0A5P1EFD2</accession>
<feature type="repeat" description="PPR" evidence="3">
    <location>
        <begin position="161"/>
        <end position="195"/>
    </location>
</feature>
<evidence type="ECO:0000313" key="5">
    <source>
        <dbReference type="Proteomes" id="UP000243459"/>
    </source>
</evidence>
<dbReference type="OMA" id="NMDMAHK"/>
<keyword evidence="2" id="KW-0677">Repeat</keyword>
<evidence type="ECO:0000256" key="1">
    <source>
        <dbReference type="ARBA" id="ARBA00007626"/>
    </source>
</evidence>
<feature type="repeat" description="PPR" evidence="3">
    <location>
        <begin position="381"/>
        <end position="415"/>
    </location>
</feature>
<feature type="repeat" description="PPR" evidence="3">
    <location>
        <begin position="91"/>
        <end position="125"/>
    </location>
</feature>
<comment type="similarity">
    <text evidence="1">Belongs to the PPR family. P subfamily.</text>
</comment>
<dbReference type="EMBL" id="CM007387">
    <property type="protein sequence ID" value="ONK63927.1"/>
    <property type="molecule type" value="Genomic_DNA"/>
</dbReference>
<protein>
    <recommendedName>
        <fullName evidence="6">Pentacotripeptide-repeat region of PRORP domain-containing protein</fullName>
    </recommendedName>
</protein>
<keyword evidence="5" id="KW-1185">Reference proteome</keyword>
<dbReference type="OrthoDB" id="185373at2759"/>
<dbReference type="PANTHER" id="PTHR47939:SF13">
    <property type="entry name" value="OS03G0201400 PROTEIN"/>
    <property type="match status" value="1"/>
</dbReference>
<feature type="repeat" description="PPR" evidence="3">
    <location>
        <begin position="346"/>
        <end position="380"/>
    </location>
</feature>
<dbReference type="Pfam" id="PF01535">
    <property type="entry name" value="PPR"/>
    <property type="match status" value="5"/>
</dbReference>
<dbReference type="SUPFAM" id="SSF81901">
    <property type="entry name" value="HCP-like"/>
    <property type="match status" value="1"/>
</dbReference>
<dbReference type="InterPro" id="IPR002885">
    <property type="entry name" value="PPR_rpt"/>
</dbReference>
<dbReference type="AlphaFoldDB" id="A0A5P1EFD2"/>
<dbReference type="Pfam" id="PF12854">
    <property type="entry name" value="PPR_1"/>
    <property type="match status" value="1"/>
</dbReference>
<feature type="repeat" description="PPR" evidence="3">
    <location>
        <begin position="21"/>
        <end position="55"/>
    </location>
</feature>
<dbReference type="InterPro" id="IPR050667">
    <property type="entry name" value="PPR-containing_protein"/>
</dbReference>
<feature type="repeat" description="PPR" evidence="3">
    <location>
        <begin position="270"/>
        <end position="304"/>
    </location>
</feature>
<sequence length="599" mass="67205">MLNHARCLLLDDMPKRQIPPSEAMFADLIAGYGRARIPQEAVKIFRAMPGLGVERTFVSYDAFFKAILRNGRVLMAKRAFNFMGREGIVPALSTYNTLIWGFCLSGKMETAIRFFEDMKAKGFKPDVVTYNTVINGWVRGKKMEDAEKVFDEMKDVGVEPNLITYNLMIKGFMASGKIDDGLKLFGELRKKEMRTTERTYAALMPWLCDDAGRTEDAKKVFDEMAERRITPKNKNKSVFLRLIASMFESGDLDGAIDVHKAMGKFRVRLDSCYYGLLIEGLCRGEKFDKAVEMLDELLEREVLAPLDSAPLEPSAYNPMIGYLCENGCTSKAENFFRQLMKRGVDDKIAFNHLIRGHSKEEKPESAFEILSIMTRRGVETDADAYVLLIESFLKKKEPADARTVLDGMIEQGHSPSAEIFRSVMVGLFEDGRVQTASRVMKCMIEKGIKENIDMVQKILEELLMRGHVEEALGRINLMLMNELSPDFDSLVVSLCDSNKPVPAVKLVDFGLERDCEIAFSSYDRLLDALYNDGRILAAYSILCKIKAKGGVVDKKGCEAVIKSLNEQGNTKQADILSRILAGKMPVDGKKGKKVAVGAY</sequence>
<dbReference type="Gramene" id="ONK63927">
    <property type="protein sequence ID" value="ONK63927"/>
    <property type="gene ID" value="A4U43_C07F20350"/>
</dbReference>
<dbReference type="PANTHER" id="PTHR47939">
    <property type="entry name" value="MEMBRANE-ASSOCIATED SALT-INDUCIBLE PROTEIN-LIKE"/>
    <property type="match status" value="1"/>
</dbReference>
<gene>
    <name evidence="4" type="ORF">A4U43_C07F20350</name>
</gene>
<evidence type="ECO:0000313" key="4">
    <source>
        <dbReference type="EMBL" id="ONK63927.1"/>
    </source>
</evidence>
<evidence type="ECO:0008006" key="6">
    <source>
        <dbReference type="Google" id="ProtNLM"/>
    </source>
</evidence>
<feature type="repeat" description="PPR" evidence="3">
    <location>
        <begin position="196"/>
        <end position="231"/>
    </location>
</feature>
<reference evidence="5" key="1">
    <citation type="journal article" date="2017" name="Nat. Commun.">
        <title>The asparagus genome sheds light on the origin and evolution of a young Y chromosome.</title>
        <authorList>
            <person name="Harkess A."/>
            <person name="Zhou J."/>
            <person name="Xu C."/>
            <person name="Bowers J.E."/>
            <person name="Van der Hulst R."/>
            <person name="Ayyampalayam S."/>
            <person name="Mercati F."/>
            <person name="Riccardi P."/>
            <person name="McKain M.R."/>
            <person name="Kakrana A."/>
            <person name="Tang H."/>
            <person name="Ray J."/>
            <person name="Groenendijk J."/>
            <person name="Arikit S."/>
            <person name="Mathioni S.M."/>
            <person name="Nakano M."/>
            <person name="Shan H."/>
            <person name="Telgmann-Rauber A."/>
            <person name="Kanno A."/>
            <person name="Yue Z."/>
            <person name="Chen H."/>
            <person name="Li W."/>
            <person name="Chen Y."/>
            <person name="Xu X."/>
            <person name="Zhang Y."/>
            <person name="Luo S."/>
            <person name="Chen H."/>
            <person name="Gao J."/>
            <person name="Mao Z."/>
            <person name="Pires J.C."/>
            <person name="Luo M."/>
            <person name="Kudrna D."/>
            <person name="Wing R.A."/>
            <person name="Meyers B.C."/>
            <person name="Yi K."/>
            <person name="Kong H."/>
            <person name="Lavrijsen P."/>
            <person name="Sunseri F."/>
            <person name="Falavigna A."/>
            <person name="Ye Y."/>
            <person name="Leebens-Mack J.H."/>
            <person name="Chen G."/>
        </authorList>
    </citation>
    <scope>NUCLEOTIDE SEQUENCE [LARGE SCALE GENOMIC DNA]</scope>
    <source>
        <strain evidence="5">cv. DH0086</strain>
    </source>
</reference>
<dbReference type="InterPro" id="IPR011990">
    <property type="entry name" value="TPR-like_helical_dom_sf"/>
</dbReference>
<dbReference type="PROSITE" id="PS51375">
    <property type="entry name" value="PPR"/>
    <property type="match status" value="9"/>
</dbReference>
<organism evidence="4 5">
    <name type="scientific">Asparagus officinalis</name>
    <name type="common">Garden asparagus</name>
    <dbReference type="NCBI Taxonomy" id="4686"/>
    <lineage>
        <taxon>Eukaryota</taxon>
        <taxon>Viridiplantae</taxon>
        <taxon>Streptophyta</taxon>
        <taxon>Embryophyta</taxon>
        <taxon>Tracheophyta</taxon>
        <taxon>Spermatophyta</taxon>
        <taxon>Magnoliopsida</taxon>
        <taxon>Liliopsida</taxon>
        <taxon>Asparagales</taxon>
        <taxon>Asparagaceae</taxon>
        <taxon>Asparagoideae</taxon>
        <taxon>Asparagus</taxon>
    </lineage>
</organism>
<feature type="repeat" description="PPR" evidence="3">
    <location>
        <begin position="56"/>
        <end position="90"/>
    </location>
</feature>
<name>A0A5P1EFD2_ASPOF</name>
<proteinExistence type="inferred from homology"/>
<feature type="repeat" description="PPR" evidence="3">
    <location>
        <begin position="126"/>
        <end position="160"/>
    </location>
</feature>